<dbReference type="AlphaFoldDB" id="A0A6L5YVA0"/>
<proteinExistence type="predicted"/>
<dbReference type="InterPro" id="IPR019888">
    <property type="entry name" value="Tscrpt_reg_AsnC-like"/>
</dbReference>
<dbReference type="EMBL" id="VUNI01000029">
    <property type="protein sequence ID" value="MST75906.1"/>
    <property type="molecule type" value="Genomic_DNA"/>
</dbReference>
<dbReference type="GO" id="GO:0005829">
    <property type="term" value="C:cytosol"/>
    <property type="evidence" value="ECO:0007669"/>
    <property type="project" value="TreeGrafter"/>
</dbReference>
<dbReference type="InterPro" id="IPR011008">
    <property type="entry name" value="Dimeric_a/b-barrel"/>
</dbReference>
<dbReference type="PANTHER" id="PTHR30154">
    <property type="entry name" value="LEUCINE-RESPONSIVE REGULATORY PROTEIN"/>
    <property type="match status" value="1"/>
</dbReference>
<dbReference type="Pfam" id="PF13404">
    <property type="entry name" value="HTH_AsnC-type"/>
    <property type="match status" value="1"/>
</dbReference>
<evidence type="ECO:0000259" key="4">
    <source>
        <dbReference type="PROSITE" id="PS50956"/>
    </source>
</evidence>
<dbReference type="SUPFAM" id="SSF54909">
    <property type="entry name" value="Dimeric alpha+beta barrel"/>
    <property type="match status" value="1"/>
</dbReference>
<dbReference type="GO" id="GO:0043565">
    <property type="term" value="F:sequence-specific DNA binding"/>
    <property type="evidence" value="ECO:0007669"/>
    <property type="project" value="InterPro"/>
</dbReference>
<protein>
    <submittedName>
        <fullName evidence="5">Lrp/AsnC family transcriptional regulator</fullName>
    </submittedName>
</protein>
<dbReference type="Gene3D" id="3.30.70.920">
    <property type="match status" value="1"/>
</dbReference>
<reference evidence="5 6" key="1">
    <citation type="submission" date="2019-08" db="EMBL/GenBank/DDBJ databases">
        <title>In-depth cultivation of the pig gut microbiome towards novel bacterial diversity and tailored functional studies.</title>
        <authorList>
            <person name="Wylensek D."/>
            <person name="Hitch T.C.A."/>
            <person name="Clavel T."/>
        </authorList>
    </citation>
    <scope>NUCLEOTIDE SEQUENCE [LARGE SCALE GENOMIC DNA]</scope>
    <source>
        <strain evidence="5 6">MUC/MUC-530-WT-4D</strain>
    </source>
</reference>
<comment type="caution">
    <text evidence="5">The sequence shown here is derived from an EMBL/GenBank/DDBJ whole genome shotgun (WGS) entry which is preliminary data.</text>
</comment>
<name>A0A6L5YVA0_9FIRM</name>
<sequence length="155" mass="17643">MDAIDEKIIELLQENARISIKEIAGQVFLSSPAVTARIERLEKNHIITGYHAQINPEALGYCIKAFINLEVEPVQKKEFYPFIEAIPNVVECSCVTGEYAMLIEVAFENTVELDHFINELQHFGKTKTLIAFSTSVEHRNVPIHSWRLEEVKSSD</sequence>
<feature type="domain" description="HTH asnC-type" evidence="4">
    <location>
        <begin position="1"/>
        <end position="62"/>
    </location>
</feature>
<keyword evidence="1" id="KW-0805">Transcription regulation</keyword>
<evidence type="ECO:0000256" key="1">
    <source>
        <dbReference type="ARBA" id="ARBA00023015"/>
    </source>
</evidence>
<evidence type="ECO:0000256" key="2">
    <source>
        <dbReference type="ARBA" id="ARBA00023125"/>
    </source>
</evidence>
<dbReference type="InterPro" id="IPR019887">
    <property type="entry name" value="Tscrpt_reg_AsnC/Lrp_C"/>
</dbReference>
<dbReference type="Pfam" id="PF01037">
    <property type="entry name" value="AsnC_trans_reg"/>
    <property type="match status" value="1"/>
</dbReference>
<dbReference type="PANTHER" id="PTHR30154:SF53">
    <property type="entry name" value="HTH-TYPE TRANSCRIPTIONAL REGULATOR LRPC"/>
    <property type="match status" value="1"/>
</dbReference>
<keyword evidence="3" id="KW-0804">Transcription</keyword>
<evidence type="ECO:0000313" key="6">
    <source>
        <dbReference type="Proteomes" id="UP000474024"/>
    </source>
</evidence>
<dbReference type="Proteomes" id="UP000474024">
    <property type="component" value="Unassembled WGS sequence"/>
</dbReference>
<accession>A0A6L5YVA0</accession>
<dbReference type="PRINTS" id="PR00033">
    <property type="entry name" value="HTHASNC"/>
</dbReference>
<dbReference type="SUPFAM" id="SSF46785">
    <property type="entry name" value="Winged helix' DNA-binding domain"/>
    <property type="match status" value="1"/>
</dbReference>
<dbReference type="RefSeq" id="WP_154430877.1">
    <property type="nucleotide sequence ID" value="NZ_VUNI01000029.1"/>
</dbReference>
<dbReference type="Gene3D" id="1.10.10.10">
    <property type="entry name" value="Winged helix-like DNA-binding domain superfamily/Winged helix DNA-binding domain"/>
    <property type="match status" value="1"/>
</dbReference>
<gene>
    <name evidence="5" type="ORF">FYJ75_13055</name>
</gene>
<dbReference type="InterPro" id="IPR036388">
    <property type="entry name" value="WH-like_DNA-bd_sf"/>
</dbReference>
<dbReference type="PROSITE" id="PS50956">
    <property type="entry name" value="HTH_ASNC_2"/>
    <property type="match status" value="1"/>
</dbReference>
<evidence type="ECO:0000313" key="5">
    <source>
        <dbReference type="EMBL" id="MST75906.1"/>
    </source>
</evidence>
<keyword evidence="6" id="KW-1185">Reference proteome</keyword>
<evidence type="ECO:0000256" key="3">
    <source>
        <dbReference type="ARBA" id="ARBA00023163"/>
    </source>
</evidence>
<dbReference type="SMART" id="SM00344">
    <property type="entry name" value="HTH_ASNC"/>
    <property type="match status" value="1"/>
</dbReference>
<dbReference type="InterPro" id="IPR000485">
    <property type="entry name" value="AsnC-type_HTH_dom"/>
</dbReference>
<dbReference type="InterPro" id="IPR036390">
    <property type="entry name" value="WH_DNA-bd_sf"/>
</dbReference>
<dbReference type="GO" id="GO:0043200">
    <property type="term" value="P:response to amino acid"/>
    <property type="evidence" value="ECO:0007669"/>
    <property type="project" value="TreeGrafter"/>
</dbReference>
<keyword evidence="2" id="KW-0238">DNA-binding</keyword>
<organism evidence="5 6">
    <name type="scientific">Roseburia porci</name>
    <dbReference type="NCBI Taxonomy" id="2605790"/>
    <lineage>
        <taxon>Bacteria</taxon>
        <taxon>Bacillati</taxon>
        <taxon>Bacillota</taxon>
        <taxon>Clostridia</taxon>
        <taxon>Lachnospirales</taxon>
        <taxon>Lachnospiraceae</taxon>
        <taxon>Roseburia</taxon>
    </lineage>
</organism>